<dbReference type="InterPro" id="IPR012677">
    <property type="entry name" value="Nucleotide-bd_a/b_plait_sf"/>
</dbReference>
<evidence type="ECO:0000259" key="12">
    <source>
        <dbReference type="PROSITE" id="PS50102"/>
    </source>
</evidence>
<comment type="function">
    <text evidence="7">RNA binding protein that regulates the expression of target mRNAs at the translation level. May play a role in the proliferation and maintenance of stem cells in the central nervous system.</text>
</comment>
<dbReference type="CDD" id="cd12323">
    <property type="entry name" value="RRM2_MSI"/>
    <property type="match status" value="1"/>
</dbReference>
<feature type="region of interest" description="Disordered" evidence="11">
    <location>
        <begin position="1"/>
        <end position="21"/>
    </location>
</feature>
<evidence type="ECO:0000256" key="10">
    <source>
        <dbReference type="PROSITE-ProRule" id="PRU00176"/>
    </source>
</evidence>
<dbReference type="InterPro" id="IPR034126">
    <property type="entry name" value="MSI_RRM2"/>
</dbReference>
<evidence type="ECO:0000256" key="1">
    <source>
        <dbReference type="ARBA" id="ARBA00004496"/>
    </source>
</evidence>
<evidence type="ECO:0000256" key="5">
    <source>
        <dbReference type="ARBA" id="ARBA00022737"/>
    </source>
</evidence>
<name>A0A672YR91_9TELE</name>
<dbReference type="PANTHER" id="PTHR48032">
    <property type="entry name" value="RNA-BINDING PROTEIN MUSASHI HOMOLOG RBP6"/>
    <property type="match status" value="1"/>
</dbReference>
<dbReference type="GO" id="GO:0006417">
    <property type="term" value="P:regulation of translation"/>
    <property type="evidence" value="ECO:0007669"/>
    <property type="project" value="TreeGrafter"/>
</dbReference>
<dbReference type="GO" id="GO:0003729">
    <property type="term" value="F:mRNA binding"/>
    <property type="evidence" value="ECO:0007669"/>
    <property type="project" value="TreeGrafter"/>
</dbReference>
<feature type="domain" description="RRM" evidence="12">
    <location>
        <begin position="6"/>
        <end position="96"/>
    </location>
</feature>
<evidence type="ECO:0000256" key="8">
    <source>
        <dbReference type="ARBA" id="ARBA00072857"/>
    </source>
</evidence>
<comment type="similarity">
    <text evidence="2">Belongs to the Musashi family.</text>
</comment>
<dbReference type="Gene3D" id="3.30.70.330">
    <property type="match status" value="2"/>
</dbReference>
<reference evidence="13" key="1">
    <citation type="submission" date="2019-06" db="EMBL/GenBank/DDBJ databases">
        <authorList>
            <consortium name="Wellcome Sanger Institute Data Sharing"/>
        </authorList>
    </citation>
    <scope>NUCLEOTIDE SEQUENCE [LARGE SCALE GENOMIC DNA]</scope>
</reference>
<sequence>MEGDGSQATSGSLNDSQHDPGLRDYFSKFGEIRECMVMRDPTTKRSRGFGFVTFTDAASVDKVLAQQHHELDSKTIDPKVAFPRRAQPKMVTRTKKIFVGGLSANTVVEDVKQYFEQFGKVDDAMLMFDKTTNRHRGFGFITFESEDIVEKVCEIHFHEINNKMVECKKAQPKEVMFPPGTRGRARGLPYTMDAFMLGMGMLSYPNIVATYGRGYTGFTPSYSYQFPGFPATAYGPVAAAAVAAARGSGLPDYGFYSAPSDQRGGPCSFADYGSLGPQAAQMLHSEHATSACNSPLQHLHSPDQFKNPGLYIYSRLSTNPSRPGGFPGANSPGPVADLYGPSSQDSAVGNYISAASPQPGSGFGPSITVSNKMQTFCHH</sequence>
<dbReference type="GO" id="GO:0005737">
    <property type="term" value="C:cytoplasm"/>
    <property type="evidence" value="ECO:0007669"/>
    <property type="project" value="UniProtKB-SubCell"/>
</dbReference>
<feature type="domain" description="RRM" evidence="12">
    <location>
        <begin position="95"/>
        <end position="172"/>
    </location>
</feature>
<dbReference type="PROSITE" id="PS50102">
    <property type="entry name" value="RRM"/>
    <property type="match status" value="2"/>
</dbReference>
<keyword evidence="14" id="KW-1185">Reference proteome</keyword>
<evidence type="ECO:0000256" key="6">
    <source>
        <dbReference type="ARBA" id="ARBA00022884"/>
    </source>
</evidence>
<evidence type="ECO:0000256" key="3">
    <source>
        <dbReference type="ARBA" id="ARBA00022490"/>
    </source>
</evidence>
<comment type="subcellular location">
    <subcellularLocation>
        <location evidence="1">Cytoplasm</location>
    </subcellularLocation>
</comment>
<dbReference type="GO" id="GO:0007417">
    <property type="term" value="P:central nervous system development"/>
    <property type="evidence" value="ECO:0007669"/>
    <property type="project" value="TreeGrafter"/>
</dbReference>
<keyword evidence="6 10" id="KW-0694">RNA-binding</keyword>
<evidence type="ECO:0000313" key="14">
    <source>
        <dbReference type="Proteomes" id="UP000472271"/>
    </source>
</evidence>
<evidence type="ECO:0000256" key="7">
    <source>
        <dbReference type="ARBA" id="ARBA00058925"/>
    </source>
</evidence>
<reference evidence="13" key="2">
    <citation type="submission" date="2025-08" db="UniProtKB">
        <authorList>
            <consortium name="Ensembl"/>
        </authorList>
    </citation>
    <scope>IDENTIFICATION</scope>
</reference>
<evidence type="ECO:0000256" key="11">
    <source>
        <dbReference type="SAM" id="MobiDB-lite"/>
    </source>
</evidence>
<evidence type="ECO:0000256" key="2">
    <source>
        <dbReference type="ARBA" id="ARBA00006635"/>
    </source>
</evidence>
<dbReference type="Proteomes" id="UP000472271">
    <property type="component" value="Chromosome 14"/>
</dbReference>
<dbReference type="InterPro" id="IPR000504">
    <property type="entry name" value="RRM_dom"/>
</dbReference>
<dbReference type="FunFam" id="3.30.70.330:FF:000025">
    <property type="entry name" value="RNA-binding protein Musashi homolog 2 isoform X1"/>
    <property type="match status" value="1"/>
</dbReference>
<evidence type="ECO:0000256" key="9">
    <source>
        <dbReference type="ARBA" id="ARBA00093518"/>
    </source>
</evidence>
<dbReference type="SMART" id="SM00360">
    <property type="entry name" value="RRM"/>
    <property type="match status" value="2"/>
</dbReference>
<proteinExistence type="inferred from homology"/>
<keyword evidence="3" id="KW-0963">Cytoplasm</keyword>
<dbReference type="Ensembl" id="ENSSORT00005007374.1">
    <property type="protein sequence ID" value="ENSSORP00005007111.1"/>
    <property type="gene ID" value="ENSSORG00005004032.1"/>
</dbReference>
<comment type="subunit">
    <text evidence="9">Interacts with RHOBTB2; the interaction is necessary for MSI2 ubiquitination and degradation.</text>
</comment>
<protein>
    <recommendedName>
        <fullName evidence="8">RNA-binding protein Musashi homolog 2</fullName>
    </recommendedName>
</protein>
<evidence type="ECO:0000313" key="13">
    <source>
        <dbReference type="Ensembl" id="ENSSORP00005007111.1"/>
    </source>
</evidence>
<dbReference type="PANTHER" id="PTHR48032:SF10">
    <property type="entry name" value="RNA-BINDING PROTEIN MUSASHI HOMOLOG 2"/>
    <property type="match status" value="1"/>
</dbReference>
<keyword evidence="5" id="KW-0677">Repeat</keyword>
<dbReference type="AlphaFoldDB" id="A0A672YR91"/>
<feature type="compositionally biased region" description="Polar residues" evidence="11">
    <location>
        <begin position="1"/>
        <end position="15"/>
    </location>
</feature>
<accession>A0A672YR91</accession>
<dbReference type="Pfam" id="PF00076">
    <property type="entry name" value="RRM_1"/>
    <property type="match status" value="2"/>
</dbReference>
<reference evidence="13" key="3">
    <citation type="submission" date="2025-09" db="UniProtKB">
        <authorList>
            <consortium name="Ensembl"/>
        </authorList>
    </citation>
    <scope>IDENTIFICATION</scope>
</reference>
<dbReference type="FunFam" id="3.30.70.330:FF:000020">
    <property type="entry name" value="RNA-binding protein Musashi homolog 2 isoform X1"/>
    <property type="match status" value="1"/>
</dbReference>
<dbReference type="InterPro" id="IPR035979">
    <property type="entry name" value="RBD_domain_sf"/>
</dbReference>
<organism evidence="13 14">
    <name type="scientific">Sphaeramia orbicularis</name>
    <name type="common">orbiculate cardinalfish</name>
    <dbReference type="NCBI Taxonomy" id="375764"/>
    <lineage>
        <taxon>Eukaryota</taxon>
        <taxon>Metazoa</taxon>
        <taxon>Chordata</taxon>
        <taxon>Craniata</taxon>
        <taxon>Vertebrata</taxon>
        <taxon>Euteleostomi</taxon>
        <taxon>Actinopterygii</taxon>
        <taxon>Neopterygii</taxon>
        <taxon>Teleostei</taxon>
        <taxon>Neoteleostei</taxon>
        <taxon>Acanthomorphata</taxon>
        <taxon>Gobiaria</taxon>
        <taxon>Kurtiformes</taxon>
        <taxon>Apogonoidei</taxon>
        <taxon>Apogonidae</taxon>
        <taxon>Apogoninae</taxon>
        <taxon>Sphaeramia</taxon>
    </lineage>
</organism>
<keyword evidence="4" id="KW-0597">Phosphoprotein</keyword>
<evidence type="ECO:0000256" key="4">
    <source>
        <dbReference type="ARBA" id="ARBA00022553"/>
    </source>
</evidence>
<gene>
    <name evidence="13" type="primary">msi2</name>
</gene>
<dbReference type="SUPFAM" id="SSF54928">
    <property type="entry name" value="RNA-binding domain, RBD"/>
    <property type="match status" value="2"/>
</dbReference>